<dbReference type="InterPro" id="IPR000524">
    <property type="entry name" value="Tscrpt_reg_HTH_GntR"/>
</dbReference>
<dbReference type="AlphaFoldDB" id="A0A3G8JM55"/>
<gene>
    <name evidence="5" type="primary">rspR_1</name>
    <name evidence="5" type="ORF">D7316_02758</name>
</gene>
<dbReference type="OrthoDB" id="9816161at2"/>
<dbReference type="SUPFAM" id="SSF48008">
    <property type="entry name" value="GntR ligand-binding domain-like"/>
    <property type="match status" value="1"/>
</dbReference>
<evidence type="ECO:0000313" key="5">
    <source>
        <dbReference type="EMBL" id="AZG46157.1"/>
    </source>
</evidence>
<evidence type="ECO:0000256" key="2">
    <source>
        <dbReference type="ARBA" id="ARBA00023125"/>
    </source>
</evidence>
<dbReference type="Pfam" id="PF07729">
    <property type="entry name" value="FCD"/>
    <property type="match status" value="1"/>
</dbReference>
<reference evidence="5 6" key="1">
    <citation type="submission" date="2018-11" db="EMBL/GenBank/DDBJ databases">
        <title>Gordonia insulae sp. nov., isolated from an island soil.</title>
        <authorList>
            <person name="Kim Y.S."/>
            <person name="Kim S.B."/>
        </authorList>
    </citation>
    <scope>NUCLEOTIDE SEQUENCE [LARGE SCALE GENOMIC DNA]</scope>
    <source>
        <strain evidence="5 6">MMS17-SY073</strain>
    </source>
</reference>
<dbReference type="Gene3D" id="1.10.10.10">
    <property type="entry name" value="Winged helix-like DNA-binding domain superfamily/Winged helix DNA-binding domain"/>
    <property type="match status" value="1"/>
</dbReference>
<organism evidence="5 6">
    <name type="scientific">Gordonia insulae</name>
    <dbReference type="NCBI Taxonomy" id="2420509"/>
    <lineage>
        <taxon>Bacteria</taxon>
        <taxon>Bacillati</taxon>
        <taxon>Actinomycetota</taxon>
        <taxon>Actinomycetes</taxon>
        <taxon>Mycobacteriales</taxon>
        <taxon>Gordoniaceae</taxon>
        <taxon>Gordonia</taxon>
    </lineage>
</organism>
<keyword evidence="2" id="KW-0238">DNA-binding</keyword>
<keyword evidence="1" id="KW-0805">Transcription regulation</keyword>
<dbReference type="SMART" id="SM00345">
    <property type="entry name" value="HTH_GNTR"/>
    <property type="match status" value="1"/>
</dbReference>
<dbReference type="Proteomes" id="UP000271469">
    <property type="component" value="Chromosome"/>
</dbReference>
<dbReference type="SMART" id="SM00895">
    <property type="entry name" value="FCD"/>
    <property type="match status" value="1"/>
</dbReference>
<dbReference type="PANTHER" id="PTHR43537">
    <property type="entry name" value="TRANSCRIPTIONAL REGULATOR, GNTR FAMILY"/>
    <property type="match status" value="1"/>
</dbReference>
<dbReference type="InterPro" id="IPR036390">
    <property type="entry name" value="WH_DNA-bd_sf"/>
</dbReference>
<evidence type="ECO:0000259" key="4">
    <source>
        <dbReference type="PROSITE" id="PS50949"/>
    </source>
</evidence>
<dbReference type="Gene3D" id="1.20.120.530">
    <property type="entry name" value="GntR ligand-binding domain-like"/>
    <property type="match status" value="1"/>
</dbReference>
<dbReference type="Pfam" id="PF00392">
    <property type="entry name" value="GntR"/>
    <property type="match status" value="1"/>
</dbReference>
<dbReference type="GO" id="GO:0003700">
    <property type="term" value="F:DNA-binding transcription factor activity"/>
    <property type="evidence" value="ECO:0007669"/>
    <property type="project" value="InterPro"/>
</dbReference>
<dbReference type="RefSeq" id="WP_124708714.1">
    <property type="nucleotide sequence ID" value="NZ_CP033972.1"/>
</dbReference>
<dbReference type="InterPro" id="IPR036388">
    <property type="entry name" value="WH-like_DNA-bd_sf"/>
</dbReference>
<dbReference type="InterPro" id="IPR008920">
    <property type="entry name" value="TF_FadR/GntR_C"/>
</dbReference>
<dbReference type="EMBL" id="CP033972">
    <property type="protein sequence ID" value="AZG46157.1"/>
    <property type="molecule type" value="Genomic_DNA"/>
</dbReference>
<evidence type="ECO:0000256" key="3">
    <source>
        <dbReference type="ARBA" id="ARBA00023163"/>
    </source>
</evidence>
<keyword evidence="3" id="KW-0804">Transcription</keyword>
<sequence length="225" mass="24595">MTSSGDTPSLRSPGEDGALLTQAVLRQLRDEIFEGKLGPGTSLSVPGLAARLEVSRSPVREAVQQLVVDGLAVYTPRAGAKVAALDDDMLRQVFGVREVLDGLAARQATGQVTLADLEELWERVREQERLLQTAADHRRDADLDLDFHTAVRGLSGNKPLCDALLRLDTQSHLYRSDMWSHEVNRRLAVAEHRRIVAALEAGDAEEAERAAKAHAAGVLVRLLRK</sequence>
<dbReference type="SUPFAM" id="SSF46785">
    <property type="entry name" value="Winged helix' DNA-binding domain"/>
    <property type="match status" value="1"/>
</dbReference>
<dbReference type="PANTHER" id="PTHR43537:SF24">
    <property type="entry name" value="GLUCONATE OPERON TRANSCRIPTIONAL REPRESSOR"/>
    <property type="match status" value="1"/>
</dbReference>
<evidence type="ECO:0000313" key="6">
    <source>
        <dbReference type="Proteomes" id="UP000271469"/>
    </source>
</evidence>
<dbReference type="InterPro" id="IPR011711">
    <property type="entry name" value="GntR_C"/>
</dbReference>
<proteinExistence type="predicted"/>
<keyword evidence="6" id="KW-1185">Reference proteome</keyword>
<accession>A0A3G8JM55</accession>
<protein>
    <submittedName>
        <fullName evidence="5">HTH-type transcriptional repressor RspR</fullName>
    </submittedName>
</protein>
<dbReference type="GO" id="GO:0003677">
    <property type="term" value="F:DNA binding"/>
    <property type="evidence" value="ECO:0007669"/>
    <property type="project" value="UniProtKB-KW"/>
</dbReference>
<name>A0A3G8JM55_9ACTN</name>
<evidence type="ECO:0000256" key="1">
    <source>
        <dbReference type="ARBA" id="ARBA00023015"/>
    </source>
</evidence>
<feature type="domain" description="HTH gntR-type" evidence="4">
    <location>
        <begin position="18"/>
        <end position="85"/>
    </location>
</feature>
<dbReference type="PROSITE" id="PS50949">
    <property type="entry name" value="HTH_GNTR"/>
    <property type="match status" value="1"/>
</dbReference>
<dbReference type="KEGG" id="gom:D7316_02758"/>